<sequence>MKGNLTEEEEASRQRVHKVLETFLAGKFKLVNCNPEIEYHTTSKITTHLFTALKNCLRHCNCEVSHQILQFLLEAIKFNGKMSSNDNMSAKTASLGLLEAYAMIFECKLIQPEEELLPDLKEVFHHLVSKHIFHLPLLVEPYIFVLVQLNLQEEAETLLQKYVDMESKGNIGITSALHALNIMKIHLPKASLKLTISLLEMIADRFSGDPKVLELCHHHMHIHSSLDKECSSDLGSDGRAAYSHKHRHLNKCLRLIIYFLDVHIFNVPSPDIKEAWKIMTNTIRGICLQGYFLILFSSTFCFTSEKCLQSIVELWYNDRQRWWPCFRFPRSGLPPTLAPDEAEFFSNKGFVCYILESDNHPFVAGLMDHGELPLLNANLTQTLSVFLELTNR</sequence>
<dbReference type="AlphaFoldDB" id="A0AAD5L8W4"/>
<gene>
    <name evidence="1" type="ORF">GHT06_015004</name>
</gene>
<comment type="caution">
    <text evidence="1">The sequence shown here is derived from an EMBL/GenBank/DDBJ whole genome shotgun (WGS) entry which is preliminary data.</text>
</comment>
<name>A0AAD5L8W4_9CRUS</name>
<accession>A0AAD5L8W4</accession>
<evidence type="ECO:0000313" key="1">
    <source>
        <dbReference type="EMBL" id="KAI9558251.1"/>
    </source>
</evidence>
<organism evidence="1 2">
    <name type="scientific">Daphnia sinensis</name>
    <dbReference type="NCBI Taxonomy" id="1820382"/>
    <lineage>
        <taxon>Eukaryota</taxon>
        <taxon>Metazoa</taxon>
        <taxon>Ecdysozoa</taxon>
        <taxon>Arthropoda</taxon>
        <taxon>Crustacea</taxon>
        <taxon>Branchiopoda</taxon>
        <taxon>Diplostraca</taxon>
        <taxon>Cladocera</taxon>
        <taxon>Anomopoda</taxon>
        <taxon>Daphniidae</taxon>
        <taxon>Daphnia</taxon>
        <taxon>Daphnia similis group</taxon>
    </lineage>
</organism>
<evidence type="ECO:0000313" key="2">
    <source>
        <dbReference type="Proteomes" id="UP000820818"/>
    </source>
</evidence>
<proteinExistence type="predicted"/>
<dbReference type="Proteomes" id="UP000820818">
    <property type="component" value="Linkage Group LG5"/>
</dbReference>
<dbReference type="EMBL" id="WJBH02000005">
    <property type="protein sequence ID" value="KAI9558251.1"/>
    <property type="molecule type" value="Genomic_DNA"/>
</dbReference>
<protein>
    <submittedName>
        <fullName evidence="1">Uncharacterized protein</fullName>
    </submittedName>
</protein>
<reference evidence="1 2" key="1">
    <citation type="submission" date="2022-05" db="EMBL/GenBank/DDBJ databases">
        <title>A multi-omics perspective on studying reproductive biology in Daphnia sinensis.</title>
        <authorList>
            <person name="Jia J."/>
        </authorList>
    </citation>
    <scope>NUCLEOTIDE SEQUENCE [LARGE SCALE GENOMIC DNA]</scope>
    <source>
        <strain evidence="1 2">WSL</strain>
    </source>
</reference>
<keyword evidence="2" id="KW-1185">Reference proteome</keyword>